<dbReference type="Proteomes" id="UP000236754">
    <property type="component" value="Unassembled WGS sequence"/>
</dbReference>
<dbReference type="AlphaFoldDB" id="A0A1H6B0B6"/>
<accession>A0A1H6B0B6</accession>
<name>A0A1H6B0B6_9ACTN</name>
<organism evidence="2 3">
    <name type="scientific">Actinacidiphila yanglinensis</name>
    <dbReference type="NCBI Taxonomy" id="310779"/>
    <lineage>
        <taxon>Bacteria</taxon>
        <taxon>Bacillati</taxon>
        <taxon>Actinomycetota</taxon>
        <taxon>Actinomycetes</taxon>
        <taxon>Kitasatosporales</taxon>
        <taxon>Streptomycetaceae</taxon>
        <taxon>Actinacidiphila</taxon>
    </lineage>
</organism>
<feature type="region of interest" description="Disordered" evidence="1">
    <location>
        <begin position="262"/>
        <end position="303"/>
    </location>
</feature>
<dbReference type="EMBL" id="FNVU01000006">
    <property type="protein sequence ID" value="SEG54278.1"/>
    <property type="molecule type" value="Genomic_DNA"/>
</dbReference>
<feature type="compositionally biased region" description="Low complexity" evidence="1">
    <location>
        <begin position="13"/>
        <end position="43"/>
    </location>
</feature>
<dbReference type="Gene3D" id="1.20.910.10">
    <property type="entry name" value="Heme oxygenase-like"/>
    <property type="match status" value="1"/>
</dbReference>
<evidence type="ECO:0000256" key="1">
    <source>
        <dbReference type="SAM" id="MobiDB-lite"/>
    </source>
</evidence>
<keyword evidence="3" id="KW-1185">Reference proteome</keyword>
<proteinExistence type="predicted"/>
<reference evidence="2 3" key="1">
    <citation type="submission" date="2016-10" db="EMBL/GenBank/DDBJ databases">
        <authorList>
            <person name="de Groot N.N."/>
        </authorList>
    </citation>
    <scope>NUCLEOTIDE SEQUENCE [LARGE SCALE GENOMIC DNA]</scope>
    <source>
        <strain evidence="2 3">CGMCC 4.2023</strain>
    </source>
</reference>
<dbReference type="RefSeq" id="WP_200823272.1">
    <property type="nucleotide sequence ID" value="NZ_FNVU01000006.1"/>
</dbReference>
<dbReference type="InterPro" id="IPR016084">
    <property type="entry name" value="Haem_Oase-like_multi-hlx"/>
</dbReference>
<evidence type="ECO:0000313" key="3">
    <source>
        <dbReference type="Proteomes" id="UP000236754"/>
    </source>
</evidence>
<feature type="region of interest" description="Disordered" evidence="1">
    <location>
        <begin position="1"/>
        <end position="48"/>
    </location>
</feature>
<protein>
    <submittedName>
        <fullName evidence="2">Iron-containing redox enzyme</fullName>
    </submittedName>
</protein>
<evidence type="ECO:0000313" key="2">
    <source>
        <dbReference type="EMBL" id="SEG54278.1"/>
    </source>
</evidence>
<sequence>MSAAPGRATGSVDAGTAAPDADVGTAARAAEADTASHPGIAAPGHGGAGRELRATLDLVEPALRRGAARLWRPAGLRGRYLRYLVAMHAVIRASVPLMVLAAAQCERAGPGDAAARRLADGLARHIVREQHHDDWLLADMAAAGLPYDQALSGAGSPAVARLVGPQYYWIQHSHPACLLGYIAVLEGNAPDPRLAALLASRTGLPGAAFRTLRHHADADPGHSAEVHALLDGLGLDPARRRAVRVSALHTVRALLDLYDGLADDPGRPGADDTDLTEDTAGPARAAGPPRAPHATELTGGEPA</sequence>
<gene>
    <name evidence="2" type="ORF">SAMN05216223_106113</name>
</gene>
<dbReference type="Pfam" id="PF14518">
    <property type="entry name" value="Haem_oxygenas_2"/>
    <property type="match status" value="1"/>
</dbReference>
<dbReference type="SUPFAM" id="SSF48613">
    <property type="entry name" value="Heme oxygenase-like"/>
    <property type="match status" value="1"/>
</dbReference>